<protein>
    <submittedName>
        <fullName evidence="1">Uncharacterized protein</fullName>
    </submittedName>
</protein>
<accession>S4N3Y9</accession>
<name>S4N3Y9_9ACTN</name>
<reference evidence="1 2" key="1">
    <citation type="submission" date="2013-02" db="EMBL/GenBank/DDBJ databases">
        <title>Draft Genome Sequence of Streptomyces afghaniensis, Which Produces Compounds of the Julimycin B-Complex.</title>
        <authorList>
            <person name="Gruening B.A."/>
            <person name="Praeg A."/>
            <person name="Erxleben A."/>
            <person name="Guenther S."/>
            <person name="Fiedler H.-P."/>
            <person name="Goodfellow M."/>
            <person name="Mueller M."/>
        </authorList>
    </citation>
    <scope>NUCLEOTIDE SEQUENCE [LARGE SCALE GENOMIC DNA]</scope>
    <source>
        <strain evidence="1 2">772</strain>
    </source>
</reference>
<dbReference type="AlphaFoldDB" id="S4N3Y9"/>
<evidence type="ECO:0000313" key="2">
    <source>
        <dbReference type="Proteomes" id="UP000015001"/>
    </source>
</evidence>
<sequence length="55" mass="6476">MNVHVMKHLTWDVVVLCHRASDSPIGILHCRRHSCCDLEELMQEISWYVMQVGHM</sequence>
<dbReference type="Proteomes" id="UP000015001">
    <property type="component" value="Unassembled WGS sequence"/>
</dbReference>
<dbReference type="HOGENOM" id="CLU_3030274_0_0_11"/>
<comment type="caution">
    <text evidence="1">The sequence shown here is derived from an EMBL/GenBank/DDBJ whole genome shotgun (WGS) entry which is preliminary data.</text>
</comment>
<evidence type="ECO:0000313" key="1">
    <source>
        <dbReference type="EMBL" id="EPJ42622.1"/>
    </source>
</evidence>
<proteinExistence type="predicted"/>
<dbReference type="EMBL" id="AOPY01001117">
    <property type="protein sequence ID" value="EPJ42622.1"/>
    <property type="molecule type" value="Genomic_DNA"/>
</dbReference>
<keyword evidence="2" id="KW-1185">Reference proteome</keyword>
<organism evidence="1 2">
    <name type="scientific">Streptomyces afghaniensis 772</name>
    <dbReference type="NCBI Taxonomy" id="1283301"/>
    <lineage>
        <taxon>Bacteria</taxon>
        <taxon>Bacillati</taxon>
        <taxon>Actinomycetota</taxon>
        <taxon>Actinomycetes</taxon>
        <taxon>Kitasatosporales</taxon>
        <taxon>Streptomycetaceae</taxon>
        <taxon>Streptomyces</taxon>
    </lineage>
</organism>
<gene>
    <name evidence="1" type="ORF">STAFG_0324</name>
</gene>